<dbReference type="Proteomes" id="UP001196097">
    <property type="component" value="Plasmid pCF3-6"/>
</dbReference>
<keyword evidence="1" id="KW-0614">Plasmid</keyword>
<evidence type="ECO:0000313" key="2">
    <source>
        <dbReference type="Proteomes" id="UP001196097"/>
    </source>
</evidence>
<organism evidence="1 2">
    <name type="scientific">Acidithiobacillus ferruginosus</name>
    <dbReference type="NCBI Taxonomy" id="3063951"/>
    <lineage>
        <taxon>Bacteria</taxon>
        <taxon>Pseudomonadati</taxon>
        <taxon>Pseudomonadota</taxon>
        <taxon>Acidithiobacillia</taxon>
        <taxon>Acidithiobacillales</taxon>
        <taxon>Acidithiobacillaceae</taxon>
        <taxon>Acidithiobacillus</taxon>
    </lineage>
</organism>
<gene>
    <name evidence="1" type="ORF">HF292_015765</name>
</gene>
<name>A0ACD5IMB5_9PROT</name>
<proteinExistence type="predicted"/>
<dbReference type="EMBL" id="CP130952">
    <property type="protein sequence ID" value="XRP74730.1"/>
    <property type="molecule type" value="Genomic_DNA"/>
</dbReference>
<accession>A0ACD5IMB5</accession>
<keyword evidence="2" id="KW-1185">Reference proteome</keyword>
<sequence>MAQTLKQKIAEAEDKLARLREQSRRTENGQKIILGGMLIHAARKDAKIRAWLLAEAEKSIIREADKKRLAPLLDTLRMTPEPNQESEKETVSEALTNILSDNAMRD</sequence>
<geneLocation type="plasmid" evidence="1 2">
    <name>pCF3-6</name>
</geneLocation>
<reference evidence="1 2" key="1">
    <citation type="journal article" date="2021" name="ISME J.">
        <title>Genomic evolution of the class Acidithiobacillia: deep-branching Proteobacteria living in extreme acidic conditions.</title>
        <authorList>
            <person name="Moya-Beltran A."/>
            <person name="Beard S."/>
            <person name="Rojas-Villalobos C."/>
            <person name="Issotta F."/>
            <person name="Gallardo Y."/>
            <person name="Ulloa R."/>
            <person name="Giaveno A."/>
            <person name="Degli Esposti M."/>
            <person name="Johnson D.B."/>
            <person name="Quatrini R."/>
        </authorList>
    </citation>
    <scope>NUCLEOTIDE SEQUENCE [LARGE SCALE GENOMIC DNA]</scope>
    <source>
        <strain evidence="1 2">CF3</strain>
    </source>
</reference>
<evidence type="ECO:0000313" key="1">
    <source>
        <dbReference type="EMBL" id="XRP74730.1"/>
    </source>
</evidence>
<protein>
    <submittedName>
        <fullName evidence="1">Uncharacterized protein</fullName>
    </submittedName>
</protein>